<dbReference type="InterPro" id="IPR000172">
    <property type="entry name" value="GMC_OxRdtase_N"/>
</dbReference>
<keyword evidence="8" id="KW-1185">Reference proteome</keyword>
<evidence type="ECO:0000259" key="5">
    <source>
        <dbReference type="Pfam" id="PF00732"/>
    </source>
</evidence>
<feature type="domain" description="Glucose-methanol-choline oxidoreductase C-terminal" evidence="6">
    <location>
        <begin position="420"/>
        <end position="553"/>
    </location>
</feature>
<dbReference type="PIRSF" id="PIRSF000137">
    <property type="entry name" value="Alcohol_oxidase"/>
    <property type="match status" value="1"/>
</dbReference>
<feature type="domain" description="Glucose-methanol-choline oxidoreductase N-terminal" evidence="5">
    <location>
        <begin position="68"/>
        <end position="356"/>
    </location>
</feature>
<dbReference type="Pfam" id="PF05199">
    <property type="entry name" value="GMC_oxred_C"/>
    <property type="match status" value="1"/>
</dbReference>
<dbReference type="Pfam" id="PF00732">
    <property type="entry name" value="GMC_oxred_N"/>
    <property type="match status" value="1"/>
</dbReference>
<keyword evidence="4" id="KW-0274">FAD</keyword>
<comment type="cofactor">
    <cofactor evidence="1">
        <name>FAD</name>
        <dbReference type="ChEBI" id="CHEBI:57692"/>
    </cofactor>
</comment>
<reference evidence="7 8" key="1">
    <citation type="submission" date="2022-03" db="EMBL/GenBank/DDBJ databases">
        <title>Pseudonocardia alaer sp. nov., a novel actinomycete isolated from reed forest soil.</title>
        <authorList>
            <person name="Wang L."/>
        </authorList>
    </citation>
    <scope>NUCLEOTIDE SEQUENCE [LARGE SCALE GENOMIC DNA]</scope>
    <source>
        <strain evidence="7 8">Y-16303</strain>
    </source>
</reference>
<dbReference type="InterPro" id="IPR012132">
    <property type="entry name" value="GMC_OxRdtase"/>
</dbReference>
<evidence type="ECO:0000259" key="6">
    <source>
        <dbReference type="Pfam" id="PF05199"/>
    </source>
</evidence>
<protein>
    <submittedName>
        <fullName evidence="7">GMC family oxidoreductase N-terminal domain-containing protein</fullName>
    </submittedName>
</protein>
<name>A0ABS9TEU5_9PSEU</name>
<accession>A0ABS9TEU5</accession>
<organism evidence="7 8">
    <name type="scientific">Pseudonocardia alaniniphila</name>
    <dbReference type="NCBI Taxonomy" id="75291"/>
    <lineage>
        <taxon>Bacteria</taxon>
        <taxon>Bacillati</taxon>
        <taxon>Actinomycetota</taxon>
        <taxon>Actinomycetes</taxon>
        <taxon>Pseudonocardiales</taxon>
        <taxon>Pseudonocardiaceae</taxon>
        <taxon>Pseudonocardia</taxon>
    </lineage>
</organism>
<evidence type="ECO:0000256" key="4">
    <source>
        <dbReference type="ARBA" id="ARBA00022827"/>
    </source>
</evidence>
<dbReference type="RefSeq" id="WP_241037200.1">
    <property type="nucleotide sequence ID" value="NZ_BAAAJF010000015.1"/>
</dbReference>
<keyword evidence="3" id="KW-0285">Flavoprotein</keyword>
<dbReference type="InterPro" id="IPR036188">
    <property type="entry name" value="FAD/NAD-bd_sf"/>
</dbReference>
<evidence type="ECO:0000256" key="3">
    <source>
        <dbReference type="ARBA" id="ARBA00022630"/>
    </source>
</evidence>
<proteinExistence type="inferred from homology"/>
<comment type="similarity">
    <text evidence="2">Belongs to the GMC oxidoreductase family.</text>
</comment>
<dbReference type="EMBL" id="JAKXMK010000012">
    <property type="protein sequence ID" value="MCH6167050.1"/>
    <property type="molecule type" value="Genomic_DNA"/>
</dbReference>
<dbReference type="PANTHER" id="PTHR11552">
    <property type="entry name" value="GLUCOSE-METHANOL-CHOLINE GMC OXIDOREDUCTASE"/>
    <property type="match status" value="1"/>
</dbReference>
<dbReference type="InterPro" id="IPR007867">
    <property type="entry name" value="GMC_OxRtase_C"/>
</dbReference>
<evidence type="ECO:0000256" key="2">
    <source>
        <dbReference type="ARBA" id="ARBA00010790"/>
    </source>
</evidence>
<dbReference type="SUPFAM" id="SSF51905">
    <property type="entry name" value="FAD/NAD(P)-binding domain"/>
    <property type="match status" value="1"/>
</dbReference>
<dbReference type="Gene3D" id="3.50.50.60">
    <property type="entry name" value="FAD/NAD(P)-binding domain"/>
    <property type="match status" value="1"/>
</dbReference>
<dbReference type="PANTHER" id="PTHR11552:SF147">
    <property type="entry name" value="CHOLINE DEHYDROGENASE, MITOCHONDRIAL"/>
    <property type="match status" value="1"/>
</dbReference>
<dbReference type="Proteomes" id="UP001299970">
    <property type="component" value="Unassembled WGS sequence"/>
</dbReference>
<sequence length="569" mass="61099">MQEVHGGAARPGGPSECAVVSTPCSCPQYRGRLRNDLRSVIFPDVIKAELRRAYAKDVYTCCMVIECDFVVVGGGTAGCVLANRLSEDPTVTVMLLEAGTADAPPAVSDPGSWLQLPGTEVDWAFSTTPQKQTEGAVHPVPRGKVLGGSSSINGMMHIRGHALSYDAWEKGGAMGWGYQELLPFLKRSETAPGCDSAYRGTSGPMIAAPAHDTHPLFDALLDAAIETGHAYHHDLNGAEGEGSSWTEVNVVGRKRQSAADAYLRPILHRRNLTVVGRAVARRLVLDGQRCRGVVYIRDGAEHTVQAQREVVLTAGAFGSAQLLMVSGVGPAEQLREVGVEVRADLPGVGENLHDHPLVALAYTARQPVARGFFRKPNVLFSSGLSDQPDLQMIFLDSPLYPRLRPGEESGYSVRVALMTPFSRGSLRLADADPGTAPLIDPNYLADERDLERLVVGVQRARELGGARSLDGWREREAAPGTAARSDSDLRDHIRRSLSTYHHFVGTCHIGTDTHAVVAPDLRVHGIENLRIADASVIPSIVSGNTNATVLAIAERAATFLTSGSRVNDR</sequence>
<dbReference type="Gene3D" id="3.30.560.10">
    <property type="entry name" value="Glucose Oxidase, domain 3"/>
    <property type="match status" value="1"/>
</dbReference>
<evidence type="ECO:0000313" key="7">
    <source>
        <dbReference type="EMBL" id="MCH6167050.1"/>
    </source>
</evidence>
<evidence type="ECO:0000313" key="8">
    <source>
        <dbReference type="Proteomes" id="UP001299970"/>
    </source>
</evidence>
<gene>
    <name evidence="7" type="ORF">MMF94_15285</name>
</gene>
<evidence type="ECO:0000256" key="1">
    <source>
        <dbReference type="ARBA" id="ARBA00001974"/>
    </source>
</evidence>
<dbReference type="SUPFAM" id="SSF54373">
    <property type="entry name" value="FAD-linked reductases, C-terminal domain"/>
    <property type="match status" value="1"/>
</dbReference>
<comment type="caution">
    <text evidence="7">The sequence shown here is derived from an EMBL/GenBank/DDBJ whole genome shotgun (WGS) entry which is preliminary data.</text>
</comment>